<reference evidence="2" key="1">
    <citation type="submission" date="2021-06" db="EMBL/GenBank/DDBJ databases">
        <authorList>
            <person name="Hodson N. C."/>
            <person name="Mongue J. A."/>
            <person name="Jaron S. K."/>
        </authorList>
    </citation>
    <scope>NUCLEOTIDE SEQUENCE</scope>
</reference>
<keyword evidence="3" id="KW-1185">Reference proteome</keyword>
<dbReference type="AlphaFoldDB" id="A0A8J2LF48"/>
<proteinExistence type="predicted"/>
<evidence type="ECO:0000313" key="2">
    <source>
        <dbReference type="EMBL" id="CAG7831184.1"/>
    </source>
</evidence>
<accession>A0A8J2LF48</accession>
<sequence length="103" mass="11849">MSILRAKYIKEKNSGTGNLKKHMVSKHNHKWEESLPPPASSPIIAAFKKAEFSNEEFHRRLVKFIILTDQPFSVVEAESFLDLLKISIPSHAEIPKRRAIKNR</sequence>
<dbReference type="OrthoDB" id="1607513at2759"/>
<organism evidence="2 3">
    <name type="scientific">Allacma fusca</name>
    <dbReference type="NCBI Taxonomy" id="39272"/>
    <lineage>
        <taxon>Eukaryota</taxon>
        <taxon>Metazoa</taxon>
        <taxon>Ecdysozoa</taxon>
        <taxon>Arthropoda</taxon>
        <taxon>Hexapoda</taxon>
        <taxon>Collembola</taxon>
        <taxon>Symphypleona</taxon>
        <taxon>Sminthuridae</taxon>
        <taxon>Allacma</taxon>
    </lineage>
</organism>
<comment type="caution">
    <text evidence="2">The sequence shown here is derived from an EMBL/GenBank/DDBJ whole genome shotgun (WGS) entry which is preliminary data.</text>
</comment>
<feature type="non-terminal residue" evidence="2">
    <location>
        <position position="1"/>
    </location>
</feature>
<name>A0A8J2LF48_9HEXA</name>
<evidence type="ECO:0000313" key="3">
    <source>
        <dbReference type="Proteomes" id="UP000708208"/>
    </source>
</evidence>
<protein>
    <submittedName>
        <fullName evidence="2">Uncharacterized protein</fullName>
    </submittedName>
</protein>
<dbReference type="Proteomes" id="UP000708208">
    <property type="component" value="Unassembled WGS sequence"/>
</dbReference>
<dbReference type="EMBL" id="CAJVCH010559245">
    <property type="protein sequence ID" value="CAG7831184.1"/>
    <property type="molecule type" value="Genomic_DNA"/>
</dbReference>
<feature type="compositionally biased region" description="Basic residues" evidence="1">
    <location>
        <begin position="19"/>
        <end position="29"/>
    </location>
</feature>
<gene>
    <name evidence="2" type="ORF">AFUS01_LOCUS40940</name>
</gene>
<feature type="region of interest" description="Disordered" evidence="1">
    <location>
        <begin position="15"/>
        <end position="37"/>
    </location>
</feature>
<evidence type="ECO:0000256" key="1">
    <source>
        <dbReference type="SAM" id="MobiDB-lite"/>
    </source>
</evidence>